<dbReference type="Proteomes" id="UP001444661">
    <property type="component" value="Unassembled WGS sequence"/>
</dbReference>
<protein>
    <submittedName>
        <fullName evidence="1">Uncharacterized protein</fullName>
    </submittedName>
</protein>
<organism evidence="1 2">
    <name type="scientific">Apiospora rasikravindrae</name>
    <dbReference type="NCBI Taxonomy" id="990691"/>
    <lineage>
        <taxon>Eukaryota</taxon>
        <taxon>Fungi</taxon>
        <taxon>Dikarya</taxon>
        <taxon>Ascomycota</taxon>
        <taxon>Pezizomycotina</taxon>
        <taxon>Sordariomycetes</taxon>
        <taxon>Xylariomycetidae</taxon>
        <taxon>Amphisphaeriales</taxon>
        <taxon>Apiosporaceae</taxon>
        <taxon>Apiospora</taxon>
    </lineage>
</organism>
<keyword evidence="2" id="KW-1185">Reference proteome</keyword>
<gene>
    <name evidence="1" type="ORF">PG993_008137</name>
</gene>
<name>A0ABR1T0W5_9PEZI</name>
<comment type="caution">
    <text evidence="1">The sequence shown here is derived from an EMBL/GenBank/DDBJ whole genome shotgun (WGS) entry which is preliminary data.</text>
</comment>
<reference evidence="1 2" key="1">
    <citation type="submission" date="2023-01" db="EMBL/GenBank/DDBJ databases">
        <title>Analysis of 21 Apiospora genomes using comparative genomics revels a genus with tremendous synthesis potential of carbohydrate active enzymes and secondary metabolites.</title>
        <authorList>
            <person name="Sorensen T."/>
        </authorList>
    </citation>
    <scope>NUCLEOTIDE SEQUENCE [LARGE SCALE GENOMIC DNA]</scope>
    <source>
        <strain evidence="1 2">CBS 33761</strain>
    </source>
</reference>
<evidence type="ECO:0000313" key="1">
    <source>
        <dbReference type="EMBL" id="KAK8039726.1"/>
    </source>
</evidence>
<proteinExistence type="predicted"/>
<sequence>MPSLLWRVVDGDAAADARTNHFRGFSFFSSRLTFAQTQTEWQFEDVAFTVEPKKPREYAAIVEP</sequence>
<accession>A0ABR1T0W5</accession>
<dbReference type="EMBL" id="JAQQWK010000006">
    <property type="protein sequence ID" value="KAK8039726.1"/>
    <property type="molecule type" value="Genomic_DNA"/>
</dbReference>
<evidence type="ECO:0000313" key="2">
    <source>
        <dbReference type="Proteomes" id="UP001444661"/>
    </source>
</evidence>